<keyword evidence="2" id="KW-1185">Reference proteome</keyword>
<reference evidence="1 2" key="1">
    <citation type="submission" date="2015-12" db="EMBL/GenBank/DDBJ databases">
        <title>Complete Genome Sequence of the Pseudomonas putida phage YMC11/06/C171_PPU_BP.</title>
        <authorList>
            <person name="Jeon J."/>
            <person name="Yong D."/>
            <person name="Lee K."/>
        </authorList>
    </citation>
    <scope>NUCLEOTIDE SEQUENCE [LARGE SCALE GENOMIC DNA]</scope>
</reference>
<dbReference type="RefSeq" id="YP_009275030.1">
    <property type="nucleotide sequence ID" value="NC_030923.1"/>
</dbReference>
<dbReference type="EMBL" id="KU310944">
    <property type="protein sequence ID" value="AMO43636.1"/>
    <property type="molecule type" value="Genomic_DNA"/>
</dbReference>
<evidence type="ECO:0000313" key="1">
    <source>
        <dbReference type="EMBL" id="AMO43636.1"/>
    </source>
</evidence>
<evidence type="ECO:0000313" key="2">
    <source>
        <dbReference type="Proteomes" id="UP000201907"/>
    </source>
</evidence>
<sequence length="175" mass="18503">MSELTFDNKFESFRTFRGAQMRTDMTMGLVNKRKFRCYREFTGATVLRFTAARDFLLTAQDLQLDAGQAKVQIMTGGTPGGVFTDIPTKFCMNTIGGDVAGFSAVAAGGTFTGGTEREVLRANAGAGQGAGRPSPAGARLLGAGTFYMVITVTGTTSGVYSFEFEELDTVAGVAV</sequence>
<dbReference type="KEGG" id="vg:28801987"/>
<dbReference type="GeneID" id="28801987"/>
<protein>
    <submittedName>
        <fullName evidence="1">Uncharacterized protein</fullName>
    </submittedName>
</protein>
<accession>A0A127KP15</accession>
<dbReference type="Proteomes" id="UP000201907">
    <property type="component" value="Segment"/>
</dbReference>
<proteinExistence type="predicted"/>
<name>A0A127KP15_9CAUD</name>
<gene>
    <name evidence="1" type="ORF">C171_00120</name>
</gene>
<organism evidence="1 2">
    <name type="scientific">Pseudomonas phage YMC11/06/C171_PPU_BP</name>
    <dbReference type="NCBI Taxonomy" id="1777063"/>
    <lineage>
        <taxon>Viruses</taxon>
        <taxon>Duplodnaviria</taxon>
        <taxon>Heunggongvirae</taxon>
        <taxon>Uroviricota</taxon>
        <taxon>Caudoviricetes</taxon>
        <taxon>Autographivirales</taxon>
        <taxon>Autoscriptoviridae</taxon>
        <taxon>Corkvirinae</taxon>
        <taxon>Kantovirus</taxon>
        <taxon>Kantovirus C171</taxon>
    </lineage>
</organism>